<organism evidence="1 2">
    <name type="scientific">Wickerhamiella sorbophila</name>
    <dbReference type="NCBI Taxonomy" id="45607"/>
    <lineage>
        <taxon>Eukaryota</taxon>
        <taxon>Fungi</taxon>
        <taxon>Dikarya</taxon>
        <taxon>Ascomycota</taxon>
        <taxon>Saccharomycotina</taxon>
        <taxon>Dipodascomycetes</taxon>
        <taxon>Dipodascales</taxon>
        <taxon>Trichomonascaceae</taxon>
        <taxon>Wickerhamiella</taxon>
    </lineage>
</organism>
<evidence type="ECO:0000313" key="2">
    <source>
        <dbReference type="Proteomes" id="UP000238350"/>
    </source>
</evidence>
<dbReference type="GeneID" id="36514123"/>
<dbReference type="AlphaFoldDB" id="A0A2T0FCM2"/>
<reference evidence="1 2" key="1">
    <citation type="submission" date="2017-04" db="EMBL/GenBank/DDBJ databases">
        <title>Genome sequencing of [Candida] sorbophila.</title>
        <authorList>
            <person name="Ahn J.O."/>
        </authorList>
    </citation>
    <scope>NUCLEOTIDE SEQUENCE [LARGE SCALE GENOMIC DNA]</scope>
    <source>
        <strain evidence="1 2">DS02</strain>
    </source>
</reference>
<name>A0A2T0FCM2_9ASCO</name>
<gene>
    <name evidence="1" type="ORF">B9G98_00374</name>
</gene>
<dbReference type="RefSeq" id="XP_024662700.1">
    <property type="nucleotide sequence ID" value="XM_024806932.1"/>
</dbReference>
<keyword evidence="2" id="KW-1185">Reference proteome</keyword>
<proteinExistence type="predicted"/>
<accession>A0A2T0FCM2</accession>
<evidence type="ECO:0000313" key="1">
    <source>
        <dbReference type="EMBL" id="PRT52754.1"/>
    </source>
</evidence>
<dbReference type="Proteomes" id="UP000238350">
    <property type="component" value="Unassembled WGS sequence"/>
</dbReference>
<protein>
    <submittedName>
        <fullName evidence="1">Uncharacterized protein</fullName>
    </submittedName>
</protein>
<comment type="caution">
    <text evidence="1">The sequence shown here is derived from an EMBL/GenBank/DDBJ whole genome shotgun (WGS) entry which is preliminary data.</text>
</comment>
<sequence length="290" mass="32696">MNLPQILSQKEKENFVKLQRDIVKVHLVEDEDKGLILPAIRGLSNPDLVDVLEWYSDRVKLFHPEEPLFDDHTALNEHISAFYAQIDRNTGCAILTDAARKNAIVLQAELPQFEWFCIGIFKTNSLSDLLDAKFSGYEIFTRSWLEEPSEVSGDSELSDYWNLYDNDDQEEDEDEDSHAYGTMKPSDLPLGELDVKIHRQIHSLWILYDNCGLSFSAFVSDLSAALGVESLAKSCSNGPLHSYVQTSIPNFVSTLTQFGFSQDSVHKAIFHCSKTINSAELQLLLPSGSF</sequence>
<dbReference type="EMBL" id="NDIQ01000001">
    <property type="protein sequence ID" value="PRT52754.1"/>
    <property type="molecule type" value="Genomic_DNA"/>
</dbReference>